<keyword evidence="2" id="KW-1185">Reference proteome</keyword>
<evidence type="ECO:0000313" key="1">
    <source>
        <dbReference type="EMBL" id="KAG8534920.1"/>
    </source>
</evidence>
<evidence type="ECO:0000313" key="2">
    <source>
        <dbReference type="Proteomes" id="UP000824782"/>
    </source>
</evidence>
<accession>A0AAV6YIV8</accession>
<organism evidence="1 2">
    <name type="scientific">Engystomops pustulosus</name>
    <name type="common">Tungara frog</name>
    <name type="synonym">Physalaemus pustulosus</name>
    <dbReference type="NCBI Taxonomy" id="76066"/>
    <lineage>
        <taxon>Eukaryota</taxon>
        <taxon>Metazoa</taxon>
        <taxon>Chordata</taxon>
        <taxon>Craniata</taxon>
        <taxon>Vertebrata</taxon>
        <taxon>Euteleostomi</taxon>
        <taxon>Amphibia</taxon>
        <taxon>Batrachia</taxon>
        <taxon>Anura</taxon>
        <taxon>Neobatrachia</taxon>
        <taxon>Hyloidea</taxon>
        <taxon>Leptodactylidae</taxon>
        <taxon>Leiuperinae</taxon>
        <taxon>Engystomops</taxon>
    </lineage>
</organism>
<sequence>MSREQSSSSLLRMAGRGGAMPCHTAPECKLCGPEPPGAASWHPAPAAHQYIHPSAVMSLQGQLLSSSSHKVNCHTVPNP</sequence>
<reference evidence="1" key="1">
    <citation type="thesis" date="2020" institute="ProQuest LLC" country="789 East Eisenhower Parkway, Ann Arbor, MI, USA">
        <title>Comparative Genomics and Chromosome Evolution.</title>
        <authorList>
            <person name="Mudd A.B."/>
        </authorList>
    </citation>
    <scope>NUCLEOTIDE SEQUENCE</scope>
    <source>
        <strain evidence="1">237g6f4</strain>
        <tissue evidence="1">Blood</tissue>
    </source>
</reference>
<dbReference type="AlphaFoldDB" id="A0AAV6YIV8"/>
<dbReference type="Proteomes" id="UP000824782">
    <property type="component" value="Unassembled WGS sequence"/>
</dbReference>
<dbReference type="EMBL" id="WNYA01085672">
    <property type="protein sequence ID" value="KAG8534920.1"/>
    <property type="molecule type" value="Genomic_DNA"/>
</dbReference>
<comment type="caution">
    <text evidence="1">The sequence shown here is derived from an EMBL/GenBank/DDBJ whole genome shotgun (WGS) entry which is preliminary data.</text>
</comment>
<gene>
    <name evidence="1" type="ORF">GDO81_029933</name>
</gene>
<name>A0AAV6YIV8_ENGPU</name>
<proteinExistence type="predicted"/>
<protein>
    <submittedName>
        <fullName evidence="1">Uncharacterized protein</fullName>
    </submittedName>
</protein>